<reference evidence="1 2" key="1">
    <citation type="submission" date="2020-09" db="EMBL/GenBank/DDBJ databases">
        <title>Methylomonas albis sp. nov. and Methylomonas fluvii sp. nov.: Two cold-adapted methanotrophs from the River Elbe and an amended description of Methylovulum psychrotolerans strain Eb1.</title>
        <authorList>
            <person name="Bussmann I.K."/>
            <person name="Klings K.-W."/>
            <person name="Warnstedt J."/>
            <person name="Hoppert M."/>
            <person name="Saborowski A."/>
            <person name="Horn F."/>
            <person name="Liebner S."/>
        </authorList>
    </citation>
    <scope>NUCLEOTIDE SEQUENCE [LARGE SCALE GENOMIC DNA]</scope>
    <source>
        <strain evidence="1 2">EbA</strain>
    </source>
</reference>
<proteinExistence type="predicted"/>
<dbReference type="RefSeq" id="WP_192374440.1">
    <property type="nucleotide sequence ID" value="NZ_CAJHIV010000001.1"/>
</dbReference>
<comment type="caution">
    <text evidence="1">The sequence shown here is derived from an EMBL/GenBank/DDBJ whole genome shotgun (WGS) entry which is preliminary data.</text>
</comment>
<dbReference type="EMBL" id="JACXSS010000001">
    <property type="protein sequence ID" value="MBD9356048.1"/>
    <property type="molecule type" value="Genomic_DNA"/>
</dbReference>
<protein>
    <submittedName>
        <fullName evidence="1">Uncharacterized protein</fullName>
    </submittedName>
</protein>
<gene>
    <name evidence="1" type="ORF">IE877_09120</name>
</gene>
<accession>A0ABR9D1E1</accession>
<dbReference type="Proteomes" id="UP000652176">
    <property type="component" value="Unassembled WGS sequence"/>
</dbReference>
<evidence type="ECO:0000313" key="1">
    <source>
        <dbReference type="EMBL" id="MBD9356048.1"/>
    </source>
</evidence>
<name>A0ABR9D1E1_9GAMM</name>
<sequence>MKFSVGYQTPDDVYWTAVGGGVKIVDKFNGKAEACSRVEELGQRHSAGV</sequence>
<keyword evidence="2" id="KW-1185">Reference proteome</keyword>
<organism evidence="1 2">
    <name type="scientific">Methylomonas albis</name>
    <dbReference type="NCBI Taxonomy" id="1854563"/>
    <lineage>
        <taxon>Bacteria</taxon>
        <taxon>Pseudomonadati</taxon>
        <taxon>Pseudomonadota</taxon>
        <taxon>Gammaproteobacteria</taxon>
        <taxon>Methylococcales</taxon>
        <taxon>Methylococcaceae</taxon>
        <taxon>Methylomonas</taxon>
    </lineage>
</organism>
<evidence type="ECO:0000313" key="2">
    <source>
        <dbReference type="Proteomes" id="UP000652176"/>
    </source>
</evidence>